<evidence type="ECO:0000313" key="2">
    <source>
        <dbReference type="Proteomes" id="UP000663181"/>
    </source>
</evidence>
<dbReference type="EMBL" id="CP064030">
    <property type="protein sequence ID" value="QRN55262.1"/>
    <property type="molecule type" value="Genomic_DNA"/>
</dbReference>
<dbReference type="RefSeq" id="WP_188798830.1">
    <property type="nucleotide sequence ID" value="NZ_BMIZ01000001.1"/>
</dbReference>
<reference evidence="1 2" key="1">
    <citation type="submission" date="2020-10" db="EMBL/GenBank/DDBJ databases">
        <title>Phylogeny of dyella-like bacteria.</title>
        <authorList>
            <person name="Fu J."/>
        </authorList>
    </citation>
    <scope>NUCLEOTIDE SEQUENCE [LARGE SCALE GENOMIC DNA]</scope>
    <source>
        <strain evidence="1 2">DHOB09</strain>
    </source>
</reference>
<sequence>MSQIESFQTLPLQAVIPSYLYFEYSNDDNLQAFVASQNSLAQGYLNWFLNNSLGLYTSPFIAGPMLDWIGQGVYGISRPVLSTQTVQRIAGYNSSPYNTVPYNNLTVTTSGNATIASDDIYKRAMTWSLYRGDGQVFTMQWLKNRINRFLNGANGADYAVQNYPPSITVSGKTFTITAFASPALTALIELFANGALPIPFQYNFAFVSASFTNDGGVLALSEPLNFPSNSAHLPAGSIYYNGGTLGIVPGITPSPTAPAVYFNTLTPGQLQSLGGGNFPLTDPNNANQYWNNGGMIAISIG</sequence>
<evidence type="ECO:0000313" key="1">
    <source>
        <dbReference type="EMBL" id="QRN55262.1"/>
    </source>
</evidence>
<organism evidence="1 2">
    <name type="scientific">Dyella caseinilytica</name>
    <dbReference type="NCBI Taxonomy" id="1849581"/>
    <lineage>
        <taxon>Bacteria</taxon>
        <taxon>Pseudomonadati</taxon>
        <taxon>Pseudomonadota</taxon>
        <taxon>Gammaproteobacteria</taxon>
        <taxon>Lysobacterales</taxon>
        <taxon>Rhodanobacteraceae</taxon>
        <taxon>Dyella</taxon>
    </lineage>
</organism>
<keyword evidence="2" id="KW-1185">Reference proteome</keyword>
<accession>A0ABX7GXX5</accession>
<name>A0ABX7GXX5_9GAMM</name>
<protein>
    <submittedName>
        <fullName evidence="1">Uncharacterized protein</fullName>
    </submittedName>
</protein>
<dbReference type="Proteomes" id="UP000663181">
    <property type="component" value="Chromosome"/>
</dbReference>
<gene>
    <name evidence="1" type="ORF">ISN74_08020</name>
</gene>
<proteinExistence type="predicted"/>